<sequence length="71" mass="8319">MTAQTSKKYPVKSSVSKEFLDKIDREVAKKGFNGRGDFAQFCMRYYFADQDHYDCINSEIILLNSKKQQKK</sequence>
<name>A0A8J8TF20_9ARCH</name>
<dbReference type="EMBL" id="LVVT01000007">
    <property type="protein sequence ID" value="TQS83916.1"/>
    <property type="molecule type" value="Genomic_DNA"/>
</dbReference>
<organism evidence="1 2">
    <name type="scientific">Candidatus Methanomassiliicoccus intestinalis</name>
    <dbReference type="NCBI Taxonomy" id="1406512"/>
    <lineage>
        <taxon>Archaea</taxon>
        <taxon>Methanobacteriati</taxon>
        <taxon>Thermoplasmatota</taxon>
        <taxon>Thermoplasmata</taxon>
        <taxon>Methanomassiliicoccales</taxon>
        <taxon>Methanomassiliicoccaceae</taxon>
        <taxon>Methanomassiliicoccus</taxon>
    </lineage>
</organism>
<dbReference type="Proteomes" id="UP000752814">
    <property type="component" value="Unassembled WGS sequence"/>
</dbReference>
<proteinExistence type="predicted"/>
<dbReference type="AlphaFoldDB" id="A0A8J8TF20"/>
<protein>
    <recommendedName>
        <fullName evidence="3">Ribbon-helix-helix protein CopG domain-containing protein</fullName>
    </recommendedName>
</protein>
<comment type="caution">
    <text evidence="1">The sequence shown here is derived from an EMBL/GenBank/DDBJ whole genome shotgun (WGS) entry which is preliminary data.</text>
</comment>
<evidence type="ECO:0008006" key="3">
    <source>
        <dbReference type="Google" id="ProtNLM"/>
    </source>
</evidence>
<dbReference type="RefSeq" id="WP_400256546.1">
    <property type="nucleotide sequence ID" value="NZ_CAYAYE010000042.1"/>
</dbReference>
<evidence type="ECO:0000313" key="1">
    <source>
        <dbReference type="EMBL" id="TQS83916.1"/>
    </source>
</evidence>
<gene>
    <name evidence="1" type="ORF">A3207_06190</name>
</gene>
<evidence type="ECO:0000313" key="2">
    <source>
        <dbReference type="Proteomes" id="UP000752814"/>
    </source>
</evidence>
<reference evidence="1" key="1">
    <citation type="submission" date="2016-03" db="EMBL/GenBank/DDBJ databases">
        <authorList>
            <person name="Borrel G."/>
            <person name="Mccann A."/>
            <person name="O'Toole P.W."/>
        </authorList>
    </citation>
    <scope>NUCLEOTIDE SEQUENCE</scope>
    <source>
        <strain evidence="1">183</strain>
    </source>
</reference>
<accession>A0A8J8TF20</accession>